<dbReference type="GO" id="GO:0005737">
    <property type="term" value="C:cytoplasm"/>
    <property type="evidence" value="ECO:0007669"/>
    <property type="project" value="UniProtKB-SubCell"/>
</dbReference>
<dbReference type="NCBIfam" id="NF003025">
    <property type="entry name" value="PRK03902.1"/>
    <property type="match status" value="1"/>
</dbReference>
<dbReference type="Pfam" id="PF01325">
    <property type="entry name" value="Fe_dep_repress"/>
    <property type="match status" value="1"/>
</dbReference>
<dbReference type="InterPro" id="IPR001367">
    <property type="entry name" value="Fe_dep_repressor"/>
</dbReference>
<evidence type="ECO:0000313" key="14">
    <source>
        <dbReference type="Proteomes" id="UP000001572"/>
    </source>
</evidence>
<dbReference type="SUPFAM" id="SSF47979">
    <property type="entry name" value="Iron-dependent repressor protein, dimerization domain"/>
    <property type="match status" value="1"/>
</dbReference>
<evidence type="ECO:0000256" key="8">
    <source>
        <dbReference type="ARBA" id="ARBA00023159"/>
    </source>
</evidence>
<dbReference type="GO" id="GO:0046914">
    <property type="term" value="F:transition metal ion binding"/>
    <property type="evidence" value="ECO:0007669"/>
    <property type="project" value="InterPro"/>
</dbReference>
<accession>A6TNQ2</accession>
<evidence type="ECO:0000256" key="9">
    <source>
        <dbReference type="ARBA" id="ARBA00023163"/>
    </source>
</evidence>
<keyword evidence="10" id="KW-0464">Manganese</keyword>
<dbReference type="InterPro" id="IPR022689">
    <property type="entry name" value="Iron_dep_repressor"/>
</dbReference>
<dbReference type="AlphaFoldDB" id="A6TNQ2"/>
<dbReference type="GO" id="GO:0003700">
    <property type="term" value="F:DNA-binding transcription factor activity"/>
    <property type="evidence" value="ECO:0007669"/>
    <property type="project" value="InterPro"/>
</dbReference>
<dbReference type="GO" id="GO:0046983">
    <property type="term" value="F:protein dimerization activity"/>
    <property type="evidence" value="ECO:0007669"/>
    <property type="project" value="InterPro"/>
</dbReference>
<evidence type="ECO:0000256" key="6">
    <source>
        <dbReference type="ARBA" id="ARBA00023015"/>
    </source>
</evidence>
<keyword evidence="9" id="KW-0804">Transcription</keyword>
<feature type="domain" description="HTH dtxR-type" evidence="12">
    <location>
        <begin position="24"/>
        <end position="85"/>
    </location>
</feature>
<dbReference type="KEGG" id="amt:Amet_1643"/>
<keyword evidence="8" id="KW-0010">Activator</keyword>
<dbReference type="PANTHER" id="PTHR33238">
    <property type="entry name" value="IRON (METAL) DEPENDENT REPRESSOR, DTXR FAMILY"/>
    <property type="match status" value="1"/>
</dbReference>
<dbReference type="InterPro" id="IPR036421">
    <property type="entry name" value="Fe_dep_repressor_sf"/>
</dbReference>
<evidence type="ECO:0000256" key="7">
    <source>
        <dbReference type="ARBA" id="ARBA00023125"/>
    </source>
</evidence>
<keyword evidence="6" id="KW-0805">Transcription regulation</keyword>
<keyword evidence="5" id="KW-0678">Repressor</keyword>
<keyword evidence="14" id="KW-1185">Reference proteome</keyword>
<dbReference type="eggNOG" id="COG1321">
    <property type="taxonomic scope" value="Bacteria"/>
</dbReference>
<evidence type="ECO:0000256" key="2">
    <source>
        <dbReference type="ARBA" id="ARBA00007871"/>
    </source>
</evidence>
<sequence>MTMDKTDEFYTARGYEMSRKQHRLTASMEDYIEMIYRLSVKSGYTRVNDLAEKLNVQPPSVTKMMQKLHEKGLLDYQKYGMIHLTSEGIRLGKYFLERHNIVKEFLAILGANDNLQKDVEGIEHFLSWSNYQILAAFLQYLKENQDFIENFAQYRNRWLAEEVKKELHTQNKYFEK</sequence>
<dbReference type="InterPro" id="IPR036388">
    <property type="entry name" value="WH-like_DNA-bd_sf"/>
</dbReference>
<keyword evidence="7" id="KW-0238">DNA-binding</keyword>
<dbReference type="SMART" id="SM00529">
    <property type="entry name" value="HTH_DTXR"/>
    <property type="match status" value="1"/>
</dbReference>
<dbReference type="RefSeq" id="WP_012062858.1">
    <property type="nucleotide sequence ID" value="NC_009633.1"/>
</dbReference>
<dbReference type="Pfam" id="PF02742">
    <property type="entry name" value="Fe_dep_repr_C"/>
    <property type="match status" value="1"/>
</dbReference>
<dbReference type="HOGENOM" id="CLU_069532_3_0_9"/>
<evidence type="ECO:0000256" key="11">
    <source>
        <dbReference type="ARBA" id="ARBA00032593"/>
    </source>
</evidence>
<comment type="similarity">
    <text evidence="2">Belongs to the DtxR/MntR family.</text>
</comment>
<dbReference type="Proteomes" id="UP000001572">
    <property type="component" value="Chromosome"/>
</dbReference>
<evidence type="ECO:0000259" key="12">
    <source>
        <dbReference type="PROSITE" id="PS50944"/>
    </source>
</evidence>
<gene>
    <name evidence="13" type="ordered locus">Amet_1643</name>
</gene>
<dbReference type="Gene3D" id="1.10.10.10">
    <property type="entry name" value="Winged helix-like DNA-binding domain superfamily/Winged helix DNA-binding domain"/>
    <property type="match status" value="1"/>
</dbReference>
<dbReference type="FunFam" id="1.10.10.10:FF:000189">
    <property type="entry name" value="HTH-type transcriptional regulator MntR"/>
    <property type="match status" value="1"/>
</dbReference>
<dbReference type="PANTHER" id="PTHR33238:SF11">
    <property type="entry name" value="TRANSCRIPTIONAL REGULATOR MNTR"/>
    <property type="match status" value="1"/>
</dbReference>
<dbReference type="GO" id="GO:0003677">
    <property type="term" value="F:DNA binding"/>
    <property type="evidence" value="ECO:0007669"/>
    <property type="project" value="UniProtKB-KW"/>
</dbReference>
<evidence type="ECO:0000256" key="5">
    <source>
        <dbReference type="ARBA" id="ARBA00022491"/>
    </source>
</evidence>
<comment type="subunit">
    <text evidence="3">Homodimer.</text>
</comment>
<evidence type="ECO:0000256" key="1">
    <source>
        <dbReference type="ARBA" id="ARBA00004496"/>
    </source>
</evidence>
<keyword evidence="4" id="KW-0963">Cytoplasm</keyword>
<dbReference type="STRING" id="293826.Amet_1643"/>
<dbReference type="Gene3D" id="1.10.60.10">
    <property type="entry name" value="Iron dependent repressor, metal binding and dimerisation domain"/>
    <property type="match status" value="1"/>
</dbReference>
<reference evidence="14" key="1">
    <citation type="journal article" date="2016" name="Genome Announc.">
        <title>Complete genome sequence of Alkaliphilus metalliredigens strain QYMF, an alkaliphilic and metal-reducing bacterium isolated from borax-contaminated leachate ponds.</title>
        <authorList>
            <person name="Hwang C."/>
            <person name="Copeland A."/>
            <person name="Lucas S."/>
            <person name="Lapidus A."/>
            <person name="Barry K."/>
            <person name="Detter J.C."/>
            <person name="Glavina Del Rio T."/>
            <person name="Hammon N."/>
            <person name="Israni S."/>
            <person name="Dalin E."/>
            <person name="Tice H."/>
            <person name="Pitluck S."/>
            <person name="Chertkov O."/>
            <person name="Brettin T."/>
            <person name="Bruce D."/>
            <person name="Han C."/>
            <person name="Schmutz J."/>
            <person name="Larimer F."/>
            <person name="Land M.L."/>
            <person name="Hauser L."/>
            <person name="Kyrpides N."/>
            <person name="Mikhailova N."/>
            <person name="Ye Q."/>
            <person name="Zhou J."/>
            <person name="Richardson P."/>
            <person name="Fields M.W."/>
        </authorList>
    </citation>
    <scope>NUCLEOTIDE SEQUENCE [LARGE SCALE GENOMIC DNA]</scope>
    <source>
        <strain evidence="14">QYMF</strain>
    </source>
</reference>
<dbReference type="PROSITE" id="PS50944">
    <property type="entry name" value="HTH_DTXR"/>
    <property type="match status" value="1"/>
</dbReference>
<name>A6TNQ2_ALKMQ</name>
<organism evidence="13 14">
    <name type="scientific">Alkaliphilus metalliredigens (strain QYMF)</name>
    <dbReference type="NCBI Taxonomy" id="293826"/>
    <lineage>
        <taxon>Bacteria</taxon>
        <taxon>Bacillati</taxon>
        <taxon>Bacillota</taxon>
        <taxon>Clostridia</taxon>
        <taxon>Peptostreptococcales</taxon>
        <taxon>Natronincolaceae</taxon>
        <taxon>Alkaliphilus</taxon>
    </lineage>
</organism>
<dbReference type="InterPro" id="IPR050536">
    <property type="entry name" value="DtxR_MntR_Metal-Reg"/>
</dbReference>
<evidence type="ECO:0000256" key="10">
    <source>
        <dbReference type="ARBA" id="ARBA00023211"/>
    </source>
</evidence>
<dbReference type="InterPro" id="IPR022687">
    <property type="entry name" value="HTH_DTXR"/>
</dbReference>
<dbReference type="InterPro" id="IPR036390">
    <property type="entry name" value="WH_DNA-bd_sf"/>
</dbReference>
<proteinExistence type="inferred from homology"/>
<dbReference type="EMBL" id="CP000724">
    <property type="protein sequence ID" value="ABR47820.1"/>
    <property type="molecule type" value="Genomic_DNA"/>
</dbReference>
<dbReference type="SUPFAM" id="SSF46785">
    <property type="entry name" value="Winged helix' DNA-binding domain"/>
    <property type="match status" value="1"/>
</dbReference>
<comment type="subcellular location">
    <subcellularLocation>
        <location evidence="1">Cytoplasm</location>
    </subcellularLocation>
</comment>
<evidence type="ECO:0000256" key="3">
    <source>
        <dbReference type="ARBA" id="ARBA00011738"/>
    </source>
</evidence>
<protein>
    <recommendedName>
        <fullName evidence="11">Manganese transport regulator</fullName>
    </recommendedName>
</protein>
<evidence type="ECO:0000256" key="4">
    <source>
        <dbReference type="ARBA" id="ARBA00022490"/>
    </source>
</evidence>
<evidence type="ECO:0000313" key="13">
    <source>
        <dbReference type="EMBL" id="ABR47820.1"/>
    </source>
</evidence>